<feature type="compositionally biased region" description="Low complexity" evidence="6">
    <location>
        <begin position="512"/>
        <end position="542"/>
    </location>
</feature>
<evidence type="ECO:0008006" key="9">
    <source>
        <dbReference type="Google" id="ProtNLM"/>
    </source>
</evidence>
<feature type="compositionally biased region" description="Pro residues" evidence="6">
    <location>
        <begin position="655"/>
        <end position="675"/>
    </location>
</feature>
<dbReference type="Proteomes" id="UP001600064">
    <property type="component" value="Unassembled WGS sequence"/>
</dbReference>
<feature type="compositionally biased region" description="Acidic residues" evidence="6">
    <location>
        <begin position="501"/>
        <end position="511"/>
    </location>
</feature>
<feature type="compositionally biased region" description="Polar residues" evidence="6">
    <location>
        <begin position="605"/>
        <end position="614"/>
    </location>
</feature>
<feature type="region of interest" description="Disordered" evidence="6">
    <location>
        <begin position="1"/>
        <end position="60"/>
    </location>
</feature>
<evidence type="ECO:0000256" key="6">
    <source>
        <dbReference type="SAM" id="MobiDB-lite"/>
    </source>
</evidence>
<dbReference type="PANTHER" id="PTHR10019">
    <property type="entry name" value="SNF5"/>
    <property type="match status" value="1"/>
</dbReference>
<dbReference type="GeneID" id="98123474"/>
<comment type="similarity">
    <text evidence="2">Belongs to the SNF5 family.</text>
</comment>
<protein>
    <recommendedName>
        <fullName evidence="9">Transcription regulatory protein SNF5</fullName>
    </recommendedName>
</protein>
<comment type="subcellular location">
    <subcellularLocation>
        <location evidence="1">Nucleus</location>
    </subcellularLocation>
</comment>
<feature type="region of interest" description="Disordered" evidence="6">
    <location>
        <begin position="179"/>
        <end position="204"/>
    </location>
</feature>
<keyword evidence="5" id="KW-0539">Nucleus</keyword>
<evidence type="ECO:0000313" key="8">
    <source>
        <dbReference type="Proteomes" id="UP001600064"/>
    </source>
</evidence>
<accession>A0ABR4DK22</accession>
<sequence length="795" mass="86041">MAAAQALASPTAAADDTPSTMAPATTTSLSASGPAPTSAPTGAPETDTAADPSADATMTTTTTTTTAAAAAAATTTATAAAATTAATMTATTATQRPGRDKETFQKVIIERYTTHDWVHSSALKEAQLRMERESKETHARIGDYRQYRDFYANFPARLYGEGYRGFGNGYTENGGLTKIVYPSQRPRPGRRTTPALKFSKKDMKKQAEQHEELVPIRIDVDWDRIKLRDTFTFNLHERLVTVDLFAAQLLEDMGLNPATTEKPVYDQVVQQMQEQLNDFYPFAYSEEDALDPELPYSAYKNDEMRILVKLNITIGAHTLVDQFEWDINNPLNSPEEFAASMARDLSLSGEFTTAIAHCIREQAQLFTKSLYSIGHPFDGRPVEDADLVAAFLPSPLPSVFRPQQQAKDYAPYLYENTEAELERTETMFSREQRRQKRAVNRRGGPQLPDLKERQRTIRTAIVSSVLPGAAQHVDDTRLFKRAPGAPGTGRGGKRAARDGDLSDSDLSDDSAPDSPAMTQVQQGTARTRGMRGAATAAAQRMANLGRSETPEATIHHHETRTSRRFGREATREQTEEPLRHVVTLKVSPARLKKLLRDLESRPTPHASSATSTPVAHQRTPSPQPPAPANPPSSSSSTKPASAAAPTLQSQLGRVPAPPPGPSGTAPAQPPPPPPEWLTTALAQLHKSYPTDAFEAIMRYCAINTETNTFVQLPLPPNEPVPANVSFAWLPRIRCRDCPGKSYTAGPDMTVQNFEVHLKNRAHRERVLARLKGGSGGGSGSGSGGGGGGGGSGGAS</sequence>
<dbReference type="InterPro" id="IPR006939">
    <property type="entry name" value="SNF5"/>
</dbReference>
<keyword evidence="3" id="KW-0805">Transcription regulation</keyword>
<keyword evidence="4" id="KW-0804">Transcription</keyword>
<feature type="region of interest" description="Disordered" evidence="6">
    <location>
        <begin position="770"/>
        <end position="795"/>
    </location>
</feature>
<reference evidence="7 8" key="1">
    <citation type="journal article" date="2024" name="Commun. Biol.">
        <title>Comparative genomic analysis of thermophilic fungi reveals convergent evolutionary adaptations and gene losses.</title>
        <authorList>
            <person name="Steindorff A.S."/>
            <person name="Aguilar-Pontes M.V."/>
            <person name="Robinson A.J."/>
            <person name="Andreopoulos B."/>
            <person name="LaButti K."/>
            <person name="Kuo A."/>
            <person name="Mondo S."/>
            <person name="Riley R."/>
            <person name="Otillar R."/>
            <person name="Haridas S."/>
            <person name="Lipzen A."/>
            <person name="Grimwood J."/>
            <person name="Schmutz J."/>
            <person name="Clum A."/>
            <person name="Reid I.D."/>
            <person name="Moisan M.C."/>
            <person name="Butler G."/>
            <person name="Nguyen T.T.M."/>
            <person name="Dewar K."/>
            <person name="Conant G."/>
            <person name="Drula E."/>
            <person name="Henrissat B."/>
            <person name="Hansel C."/>
            <person name="Singer S."/>
            <person name="Hutchinson M.I."/>
            <person name="de Vries R.P."/>
            <person name="Natvig D.O."/>
            <person name="Powell A.J."/>
            <person name="Tsang A."/>
            <person name="Grigoriev I.V."/>
        </authorList>
    </citation>
    <scope>NUCLEOTIDE SEQUENCE [LARGE SCALE GENOMIC DNA]</scope>
    <source>
        <strain evidence="7 8">ATCC 22073</strain>
    </source>
</reference>
<feature type="compositionally biased region" description="Pro residues" evidence="6">
    <location>
        <begin position="621"/>
        <end position="630"/>
    </location>
</feature>
<feature type="compositionally biased region" description="Basic and acidic residues" evidence="6">
    <location>
        <begin position="553"/>
        <end position="579"/>
    </location>
</feature>
<evidence type="ECO:0000256" key="4">
    <source>
        <dbReference type="ARBA" id="ARBA00023163"/>
    </source>
</evidence>
<feature type="compositionally biased region" description="Gly residues" evidence="6">
    <location>
        <begin position="772"/>
        <end position="795"/>
    </location>
</feature>
<gene>
    <name evidence="7" type="ORF">VTJ83DRAFT_2548</name>
</gene>
<feature type="compositionally biased region" description="Low complexity" evidence="6">
    <location>
        <begin position="631"/>
        <end position="645"/>
    </location>
</feature>
<proteinExistence type="inferred from homology"/>
<feature type="region of interest" description="Disordered" evidence="6">
    <location>
        <begin position="474"/>
        <end position="581"/>
    </location>
</feature>
<organism evidence="7 8">
    <name type="scientific">Remersonia thermophila</name>
    <dbReference type="NCBI Taxonomy" id="72144"/>
    <lineage>
        <taxon>Eukaryota</taxon>
        <taxon>Fungi</taxon>
        <taxon>Dikarya</taxon>
        <taxon>Ascomycota</taxon>
        <taxon>Pezizomycotina</taxon>
        <taxon>Sordariomycetes</taxon>
        <taxon>Sordariomycetidae</taxon>
        <taxon>Sordariales</taxon>
        <taxon>Sordariales incertae sedis</taxon>
        <taxon>Remersonia</taxon>
    </lineage>
</organism>
<dbReference type="EMBL" id="JAZGUE010000002">
    <property type="protein sequence ID" value="KAL2270364.1"/>
    <property type="molecule type" value="Genomic_DNA"/>
</dbReference>
<dbReference type="RefSeq" id="XP_070869088.1">
    <property type="nucleotide sequence ID" value="XM_071008830.1"/>
</dbReference>
<evidence type="ECO:0000256" key="3">
    <source>
        <dbReference type="ARBA" id="ARBA00023015"/>
    </source>
</evidence>
<feature type="region of interest" description="Disordered" evidence="6">
    <location>
        <begin position="428"/>
        <end position="454"/>
    </location>
</feature>
<keyword evidence="8" id="KW-1185">Reference proteome</keyword>
<evidence type="ECO:0000313" key="7">
    <source>
        <dbReference type="EMBL" id="KAL2270364.1"/>
    </source>
</evidence>
<evidence type="ECO:0000256" key="1">
    <source>
        <dbReference type="ARBA" id="ARBA00004123"/>
    </source>
</evidence>
<comment type="caution">
    <text evidence="7">The sequence shown here is derived from an EMBL/GenBank/DDBJ whole genome shotgun (WGS) entry which is preliminary data.</text>
</comment>
<feature type="region of interest" description="Disordered" evidence="6">
    <location>
        <begin position="598"/>
        <end position="675"/>
    </location>
</feature>
<evidence type="ECO:0000256" key="2">
    <source>
        <dbReference type="ARBA" id="ARBA00010239"/>
    </source>
</evidence>
<evidence type="ECO:0000256" key="5">
    <source>
        <dbReference type="ARBA" id="ARBA00023242"/>
    </source>
</evidence>
<dbReference type="Pfam" id="PF04855">
    <property type="entry name" value="SNF5"/>
    <property type="match status" value="1"/>
</dbReference>
<name>A0ABR4DK22_9PEZI</name>